<dbReference type="OrthoDB" id="9180663at2"/>
<gene>
    <name evidence="1" type="ORF">A9Y76_01920</name>
</gene>
<dbReference type="STRING" id="190721.ACS15_0434"/>
<name>A0A191ZT92_9RALS</name>
<dbReference type="AlphaFoldDB" id="A0A191ZT92"/>
<evidence type="ECO:0000313" key="1">
    <source>
        <dbReference type="EMBL" id="ANJ71314.1"/>
    </source>
</evidence>
<dbReference type="GeneID" id="61524762"/>
<reference evidence="2" key="1">
    <citation type="submission" date="2016-06" db="EMBL/GenBank/DDBJ databases">
        <authorList>
            <person name="Xu Y."/>
            <person name="Nagy A."/>
            <person name="Yan X."/>
            <person name="Kim S.W."/>
            <person name="Haley B."/>
            <person name="Liu N.T."/>
            <person name="Nou X."/>
        </authorList>
    </citation>
    <scope>NUCLEOTIDE SEQUENCE [LARGE SCALE GENOMIC DNA]</scope>
    <source>
        <strain evidence="2">ATCC 49129</strain>
    </source>
</reference>
<proteinExistence type="predicted"/>
<accession>A0A191ZT92</accession>
<sequence>MRRVLVLGLALACVVGAGVWTRHYRARLADVRFAPIETVAAAPAGGQIVGTAMPVGASAPKSYWLKICDEKLGPMAVTVHANETPLTFSNDRSVGQLTAEAPPYDRAARVLGKTYATLSAQFDVTTHYIALPTQPPTTCLRPSVDVELVLSDFRVTVAREFAPGSCAYNAIREHELRHVAVNRAVLPRAAEVIRKEIQREYGGRLYFGDPDRIAAELETQLTRHWLPRAQSLIQLGLQAHEQIDTPQEQDRMSRVCNGQVQAVLQQLVRS</sequence>
<dbReference type="EMBL" id="CP016022">
    <property type="protein sequence ID" value="ANJ71314.1"/>
    <property type="molecule type" value="Genomic_DNA"/>
</dbReference>
<dbReference type="Proteomes" id="UP000078572">
    <property type="component" value="Chromosome 1"/>
</dbReference>
<organism evidence="1 2">
    <name type="scientific">Ralstonia insidiosa</name>
    <dbReference type="NCBI Taxonomy" id="190721"/>
    <lineage>
        <taxon>Bacteria</taxon>
        <taxon>Pseudomonadati</taxon>
        <taxon>Pseudomonadota</taxon>
        <taxon>Betaproteobacteria</taxon>
        <taxon>Burkholderiales</taxon>
        <taxon>Burkholderiaceae</taxon>
        <taxon>Ralstonia</taxon>
    </lineage>
</organism>
<evidence type="ECO:0000313" key="2">
    <source>
        <dbReference type="Proteomes" id="UP000078572"/>
    </source>
</evidence>
<dbReference type="RefSeq" id="WP_064801576.1">
    <property type="nucleotide sequence ID" value="NZ_CP016022.1"/>
</dbReference>
<protein>
    <submittedName>
        <fullName evidence="1">Uncharacterized protein</fullName>
    </submittedName>
</protein>
<keyword evidence="2" id="KW-1185">Reference proteome</keyword>